<accession>A0ACC0EEV4</accession>
<dbReference type="EMBL" id="CM045871">
    <property type="protein sequence ID" value="KAI7951911.1"/>
    <property type="molecule type" value="Genomic_DNA"/>
</dbReference>
<reference evidence="2" key="2">
    <citation type="journal article" date="2018" name="Mol. Plant Microbe Interact.">
        <title>Genome sequence resources for the wheat stripe rust pathogen (Puccinia striiformis f. sp. tritici) and the barley stripe rust pathogen (Puccinia striiformis f. sp. hordei).</title>
        <authorList>
            <person name="Xia C."/>
            <person name="Wang M."/>
            <person name="Yin C."/>
            <person name="Cornejo O.E."/>
            <person name="Hulbert S.H."/>
            <person name="Chen X."/>
        </authorList>
    </citation>
    <scope>NUCLEOTIDE SEQUENCE [LARGE SCALE GENOMIC DNA]</scope>
    <source>
        <strain evidence="2">93-210</strain>
    </source>
</reference>
<evidence type="ECO:0000313" key="1">
    <source>
        <dbReference type="EMBL" id="KAI7951911.1"/>
    </source>
</evidence>
<sequence length="180" mass="20500">MKDPEAEWTSGVYKRTTQAISEPIGSPRNLSQFPSLAHSPAFFESPHCKLAIKIVYIMNLQVVVLFASVLTIFSAPPPVPDELPWCKEDYRFPTSFKEMKNWEAGVHPVGVIYEVKHKKIVRLELQIMGHDGRVRLRNPTVQSAKFSIYNAKTLDWLWEQNLKAGRSIEFTAFSGIVLLL</sequence>
<keyword evidence="2" id="KW-1185">Reference proteome</keyword>
<reference evidence="2" key="1">
    <citation type="journal article" date="2018" name="BMC Genomics">
        <title>Genomic insights into host adaptation between the wheat stripe rust pathogen (Puccinia striiformis f. sp. tritici) and the barley stripe rust pathogen (Puccinia striiformis f. sp. hordei).</title>
        <authorList>
            <person name="Xia C."/>
            <person name="Wang M."/>
            <person name="Yin C."/>
            <person name="Cornejo O.E."/>
            <person name="Hulbert S.H."/>
            <person name="Chen X."/>
        </authorList>
    </citation>
    <scope>NUCLEOTIDE SEQUENCE [LARGE SCALE GENOMIC DNA]</scope>
    <source>
        <strain evidence="2">93-210</strain>
    </source>
</reference>
<dbReference type="Proteomes" id="UP001060170">
    <property type="component" value="Chromosome 7"/>
</dbReference>
<comment type="caution">
    <text evidence="1">The sequence shown here is derived from an EMBL/GenBank/DDBJ whole genome shotgun (WGS) entry which is preliminary data.</text>
</comment>
<organism evidence="1 2">
    <name type="scientific">Puccinia striiformis f. sp. tritici</name>
    <dbReference type="NCBI Taxonomy" id="168172"/>
    <lineage>
        <taxon>Eukaryota</taxon>
        <taxon>Fungi</taxon>
        <taxon>Dikarya</taxon>
        <taxon>Basidiomycota</taxon>
        <taxon>Pucciniomycotina</taxon>
        <taxon>Pucciniomycetes</taxon>
        <taxon>Pucciniales</taxon>
        <taxon>Pucciniaceae</taxon>
        <taxon>Puccinia</taxon>
    </lineage>
</organism>
<evidence type="ECO:0000313" key="2">
    <source>
        <dbReference type="Proteomes" id="UP001060170"/>
    </source>
</evidence>
<name>A0ACC0EEV4_9BASI</name>
<proteinExistence type="predicted"/>
<gene>
    <name evidence="1" type="ORF">MJO28_007595</name>
</gene>
<protein>
    <submittedName>
        <fullName evidence="1">Uncharacterized protein</fullName>
    </submittedName>
</protein>
<reference evidence="1 2" key="3">
    <citation type="journal article" date="2022" name="Microbiol. Spectr.">
        <title>Folding features and dynamics of 3D genome architecture in plant fungal pathogens.</title>
        <authorList>
            <person name="Xia C."/>
        </authorList>
    </citation>
    <scope>NUCLEOTIDE SEQUENCE [LARGE SCALE GENOMIC DNA]</scope>
    <source>
        <strain evidence="1 2">93-210</strain>
    </source>
</reference>